<dbReference type="Proteomes" id="UP000316167">
    <property type="component" value="Unassembled WGS sequence"/>
</dbReference>
<comment type="caution">
    <text evidence="1">The sequence shown here is derived from an EMBL/GenBank/DDBJ whole genome shotgun (WGS) entry which is preliminary data.</text>
</comment>
<keyword evidence="2" id="KW-1185">Reference proteome</keyword>
<protein>
    <recommendedName>
        <fullName evidence="3">YD repeat-containing protein</fullName>
    </recommendedName>
</protein>
<name>A0A562SFF6_9BACT</name>
<organism evidence="1 2">
    <name type="scientific">Lacibacter cauensis</name>
    <dbReference type="NCBI Taxonomy" id="510947"/>
    <lineage>
        <taxon>Bacteria</taxon>
        <taxon>Pseudomonadati</taxon>
        <taxon>Bacteroidota</taxon>
        <taxon>Chitinophagia</taxon>
        <taxon>Chitinophagales</taxon>
        <taxon>Chitinophagaceae</taxon>
        <taxon>Lacibacter</taxon>
    </lineage>
</organism>
<dbReference type="Gene3D" id="2.180.10.10">
    <property type="entry name" value="RHS repeat-associated core"/>
    <property type="match status" value="1"/>
</dbReference>
<evidence type="ECO:0000313" key="2">
    <source>
        <dbReference type="Proteomes" id="UP000316167"/>
    </source>
</evidence>
<proteinExistence type="predicted"/>
<gene>
    <name evidence="1" type="ORF">IQ13_2794</name>
</gene>
<sequence>MTLFNINYATLYAQDFLPNAKVMQNKKVKTVTQFDCDSTGNNCFILNRKYYDTLGQLYLSEDYAQGVVYLTTAYSYLKDGRIDTVFQTTPGEEKRPVIVYTYDTAGNKIEQRQYSQGTEPVLRTIYAYNAAKQLQIEVVKEGNKTNSEKKYYYDSSGNVIKTVETYYPDGMKETILLFYDGLNRLAKIKYGSREEEYFYDEHANLVRVAYLEYDTKIKQVSLLSYFGQLLISSVTLHGDDVLFFIKYEYQFY</sequence>
<dbReference type="EMBL" id="VLLE01000005">
    <property type="protein sequence ID" value="TWI80125.1"/>
    <property type="molecule type" value="Genomic_DNA"/>
</dbReference>
<dbReference type="AlphaFoldDB" id="A0A562SFF6"/>
<evidence type="ECO:0000313" key="1">
    <source>
        <dbReference type="EMBL" id="TWI80125.1"/>
    </source>
</evidence>
<reference evidence="1 2" key="1">
    <citation type="journal article" date="2015" name="Stand. Genomic Sci.">
        <title>Genomic Encyclopedia of Bacterial and Archaeal Type Strains, Phase III: the genomes of soil and plant-associated and newly described type strains.</title>
        <authorList>
            <person name="Whitman W.B."/>
            <person name="Woyke T."/>
            <person name="Klenk H.P."/>
            <person name="Zhou Y."/>
            <person name="Lilburn T.G."/>
            <person name="Beck B.J."/>
            <person name="De Vos P."/>
            <person name="Vandamme P."/>
            <person name="Eisen J.A."/>
            <person name="Garrity G."/>
            <person name="Hugenholtz P."/>
            <person name="Kyrpides N.C."/>
        </authorList>
    </citation>
    <scope>NUCLEOTIDE SEQUENCE [LARGE SCALE GENOMIC DNA]</scope>
    <source>
        <strain evidence="1 2">CGMCC 1.7271</strain>
    </source>
</reference>
<accession>A0A562SFF6</accession>
<evidence type="ECO:0008006" key="3">
    <source>
        <dbReference type="Google" id="ProtNLM"/>
    </source>
</evidence>